<dbReference type="PANTHER" id="PTHR21174">
    <property type="match status" value="1"/>
</dbReference>
<evidence type="ECO:0000313" key="2">
    <source>
        <dbReference type="Proteomes" id="UP000622317"/>
    </source>
</evidence>
<name>A0A927F5Y5_9BACT</name>
<dbReference type="PANTHER" id="PTHR21174:SF0">
    <property type="entry name" value="HD PHOSPHOHYDROLASE FAMILY PROTEIN-RELATED"/>
    <property type="match status" value="1"/>
</dbReference>
<accession>A0A927F5Y5</accession>
<evidence type="ECO:0008006" key="3">
    <source>
        <dbReference type="Google" id="ProtNLM"/>
    </source>
</evidence>
<comment type="caution">
    <text evidence="1">The sequence shown here is derived from an EMBL/GenBank/DDBJ whole genome shotgun (WGS) entry which is preliminary data.</text>
</comment>
<evidence type="ECO:0000313" key="1">
    <source>
        <dbReference type="EMBL" id="MBD5778807.1"/>
    </source>
</evidence>
<dbReference type="Proteomes" id="UP000622317">
    <property type="component" value="Unassembled WGS sequence"/>
</dbReference>
<dbReference type="RefSeq" id="WP_191615935.1">
    <property type="nucleotide sequence ID" value="NZ_JACYFG010000006.1"/>
</dbReference>
<gene>
    <name evidence="1" type="ORF">IEN85_04840</name>
</gene>
<protein>
    <recommendedName>
        <fullName evidence="3">Metal-dependent HD superfamily phosphohydrolase</fullName>
    </recommendedName>
</protein>
<sequence length="229" mass="25781">MPQGFTLLFTHRDLPVQPTPTVTVAWKRFSAALSLDSAMAAPLLARLSRAYQTGDRHYHTLEHVIDCLSTLSSYPSPPSPLSIELALWYHDAIYDPNRSDNEAQSALFMESEFAAAELDPQILGQAKALVLATSHKETASNEAEAIIADVDMAILATPPARYLQYTQQIRKEYSCFDDASYRVGRSTFLKTFLSQSQIFQTAHYRDMFENRARINMGEELKRLKAKDSD</sequence>
<dbReference type="SUPFAM" id="SSF109604">
    <property type="entry name" value="HD-domain/PDEase-like"/>
    <property type="match status" value="1"/>
</dbReference>
<organism evidence="1 2">
    <name type="scientific">Pelagicoccus enzymogenes</name>
    <dbReference type="NCBI Taxonomy" id="2773457"/>
    <lineage>
        <taxon>Bacteria</taxon>
        <taxon>Pseudomonadati</taxon>
        <taxon>Verrucomicrobiota</taxon>
        <taxon>Opitutia</taxon>
        <taxon>Puniceicoccales</taxon>
        <taxon>Pelagicoccaceae</taxon>
        <taxon>Pelagicoccus</taxon>
    </lineage>
</organism>
<reference evidence="1" key="1">
    <citation type="submission" date="2020-09" db="EMBL/GenBank/DDBJ databases">
        <title>Pelagicoccus enzymogenes sp. nov. with an EPS production, isolated from marine sediment.</title>
        <authorList>
            <person name="Feng X."/>
        </authorList>
    </citation>
    <scope>NUCLEOTIDE SEQUENCE</scope>
    <source>
        <strain evidence="1">NFK12</strain>
    </source>
</reference>
<dbReference type="EMBL" id="JACYFG010000006">
    <property type="protein sequence ID" value="MBD5778807.1"/>
    <property type="molecule type" value="Genomic_DNA"/>
</dbReference>
<keyword evidence="2" id="KW-1185">Reference proteome</keyword>
<dbReference type="PIRSF" id="PIRSF035170">
    <property type="entry name" value="HD_phosphohydro"/>
    <property type="match status" value="1"/>
</dbReference>
<proteinExistence type="predicted"/>
<dbReference type="AlphaFoldDB" id="A0A927F5Y5"/>
<dbReference type="InterPro" id="IPR009218">
    <property type="entry name" value="HD_phosphohydro"/>
</dbReference>